<dbReference type="Proteomes" id="UP001604336">
    <property type="component" value="Unassembled WGS sequence"/>
</dbReference>
<keyword evidence="6" id="KW-0479">Metal-binding</keyword>
<evidence type="ECO:0000313" key="19">
    <source>
        <dbReference type="EMBL" id="KAL2534812.1"/>
    </source>
</evidence>
<dbReference type="PROSITE" id="PS50969">
    <property type="entry name" value="FCP1"/>
    <property type="match status" value="1"/>
</dbReference>
<dbReference type="CDD" id="cd07521">
    <property type="entry name" value="HAD_FCP1-like"/>
    <property type="match status" value="1"/>
</dbReference>
<keyword evidence="5" id="KW-0678">Repressor</keyword>
<feature type="region of interest" description="Disordered" evidence="16">
    <location>
        <begin position="118"/>
        <end position="147"/>
    </location>
</feature>
<dbReference type="InterPro" id="IPR011947">
    <property type="entry name" value="FCP1_euk"/>
</dbReference>
<evidence type="ECO:0000256" key="5">
    <source>
        <dbReference type="ARBA" id="ARBA00022491"/>
    </source>
</evidence>
<dbReference type="Gene3D" id="3.40.50.1000">
    <property type="entry name" value="HAD superfamily/HAD-like"/>
    <property type="match status" value="1"/>
</dbReference>
<dbReference type="InterPro" id="IPR039189">
    <property type="entry name" value="Fcp1"/>
</dbReference>
<evidence type="ECO:0000256" key="12">
    <source>
        <dbReference type="ARBA" id="ARBA00047761"/>
    </source>
</evidence>
<dbReference type="Gene3D" id="3.40.50.10190">
    <property type="entry name" value="BRCT domain"/>
    <property type="match status" value="1"/>
</dbReference>
<evidence type="ECO:0000256" key="15">
    <source>
        <dbReference type="RuleBase" id="RU366066"/>
    </source>
</evidence>
<dbReference type="FunFam" id="3.40.50.1000:FF:000125">
    <property type="entry name" value="RNA polymerase II C-terminal domain phosphatase-like 4"/>
    <property type="match status" value="1"/>
</dbReference>
<evidence type="ECO:0000256" key="13">
    <source>
        <dbReference type="ARBA" id="ARBA00048336"/>
    </source>
</evidence>
<dbReference type="InterPro" id="IPR001357">
    <property type="entry name" value="BRCT_dom"/>
</dbReference>
<comment type="caution">
    <text evidence="19">The sequence shown here is derived from an EMBL/GenBank/DDBJ whole genome shotgun (WGS) entry which is preliminary data.</text>
</comment>
<protein>
    <recommendedName>
        <fullName evidence="15">RNA polymerase II C-terminal domain phosphatase-like</fullName>
        <ecNumber evidence="15">3.1.3.16</ecNumber>
    </recommendedName>
</protein>
<comment type="catalytic activity">
    <reaction evidence="13 15">
        <text>O-phospho-L-threonyl-[protein] + H2O = L-threonyl-[protein] + phosphate</text>
        <dbReference type="Rhea" id="RHEA:47004"/>
        <dbReference type="Rhea" id="RHEA-COMP:11060"/>
        <dbReference type="Rhea" id="RHEA-COMP:11605"/>
        <dbReference type="ChEBI" id="CHEBI:15377"/>
        <dbReference type="ChEBI" id="CHEBI:30013"/>
        <dbReference type="ChEBI" id="CHEBI:43474"/>
        <dbReference type="ChEBI" id="CHEBI:61977"/>
        <dbReference type="EC" id="3.1.3.16"/>
    </reaction>
</comment>
<proteinExistence type="predicted"/>
<dbReference type="GO" id="GO:0003723">
    <property type="term" value="F:RNA binding"/>
    <property type="evidence" value="ECO:0007669"/>
    <property type="project" value="UniProtKB-KW"/>
</dbReference>
<name>A0ABD1VBX8_9LAMI</name>
<keyword evidence="7 15" id="KW-0378">Hydrolase</keyword>
<dbReference type="CDD" id="cd17729">
    <property type="entry name" value="BRCT_CTDP1"/>
    <property type="match status" value="1"/>
</dbReference>
<dbReference type="SMART" id="SM00292">
    <property type="entry name" value="BRCT"/>
    <property type="match status" value="1"/>
</dbReference>
<dbReference type="PROSITE" id="PS50172">
    <property type="entry name" value="BRCT"/>
    <property type="match status" value="1"/>
</dbReference>
<dbReference type="FunFam" id="3.40.50.10190:FF:000014">
    <property type="entry name" value="RNA polymerase II C-terminal domain phosphatase-like 3"/>
    <property type="match status" value="1"/>
</dbReference>
<feature type="compositionally biased region" description="Polar residues" evidence="16">
    <location>
        <begin position="162"/>
        <end position="181"/>
    </location>
</feature>
<evidence type="ECO:0000256" key="16">
    <source>
        <dbReference type="SAM" id="MobiDB-lite"/>
    </source>
</evidence>
<feature type="region of interest" description="Disordered" evidence="16">
    <location>
        <begin position="160"/>
        <end position="183"/>
    </location>
</feature>
<evidence type="ECO:0000256" key="14">
    <source>
        <dbReference type="ARBA" id="ARBA00063107"/>
    </source>
</evidence>
<dbReference type="InterPro" id="IPR004274">
    <property type="entry name" value="FCP1_dom"/>
</dbReference>
<evidence type="ECO:0000256" key="11">
    <source>
        <dbReference type="ARBA" id="ARBA00023242"/>
    </source>
</evidence>
<feature type="domain" description="BRCT" evidence="17">
    <location>
        <begin position="453"/>
        <end position="545"/>
    </location>
</feature>
<evidence type="ECO:0000256" key="10">
    <source>
        <dbReference type="ARBA" id="ARBA00023163"/>
    </source>
</evidence>
<comment type="cofactor">
    <cofactor evidence="2">
        <name>Co(2+)</name>
        <dbReference type="ChEBI" id="CHEBI:48828"/>
    </cofactor>
</comment>
<comment type="catalytic activity">
    <reaction evidence="12 15">
        <text>O-phospho-L-seryl-[protein] + H2O = L-seryl-[protein] + phosphate</text>
        <dbReference type="Rhea" id="RHEA:20629"/>
        <dbReference type="Rhea" id="RHEA-COMP:9863"/>
        <dbReference type="Rhea" id="RHEA-COMP:11604"/>
        <dbReference type="ChEBI" id="CHEBI:15377"/>
        <dbReference type="ChEBI" id="CHEBI:29999"/>
        <dbReference type="ChEBI" id="CHEBI:43474"/>
        <dbReference type="ChEBI" id="CHEBI:83421"/>
        <dbReference type="EC" id="3.1.3.16"/>
    </reaction>
</comment>
<dbReference type="PANTHER" id="PTHR23081:SF36">
    <property type="entry name" value="RNA POLYMERASE II SUBUNIT A C-TERMINAL DOMAIN PHOSPHATASE"/>
    <property type="match status" value="1"/>
</dbReference>
<dbReference type="GO" id="GO:0009651">
    <property type="term" value="P:response to salt stress"/>
    <property type="evidence" value="ECO:0007669"/>
    <property type="project" value="UniProtKB-ARBA"/>
</dbReference>
<evidence type="ECO:0000256" key="1">
    <source>
        <dbReference type="ARBA" id="ARBA00001936"/>
    </source>
</evidence>
<keyword evidence="9" id="KW-0805">Transcription regulation</keyword>
<dbReference type="Pfam" id="PF00533">
    <property type="entry name" value="BRCT"/>
    <property type="match status" value="1"/>
</dbReference>
<evidence type="ECO:0000256" key="2">
    <source>
        <dbReference type="ARBA" id="ARBA00001941"/>
    </source>
</evidence>
<keyword evidence="20" id="KW-1185">Reference proteome</keyword>
<evidence type="ECO:0000256" key="7">
    <source>
        <dbReference type="ARBA" id="ARBA00022801"/>
    </source>
</evidence>
<organism evidence="19 20">
    <name type="scientific">Abeliophyllum distichum</name>
    <dbReference type="NCBI Taxonomy" id="126358"/>
    <lineage>
        <taxon>Eukaryota</taxon>
        <taxon>Viridiplantae</taxon>
        <taxon>Streptophyta</taxon>
        <taxon>Embryophyta</taxon>
        <taxon>Tracheophyta</taxon>
        <taxon>Spermatophyta</taxon>
        <taxon>Magnoliopsida</taxon>
        <taxon>eudicotyledons</taxon>
        <taxon>Gunneridae</taxon>
        <taxon>Pentapetalae</taxon>
        <taxon>asterids</taxon>
        <taxon>lamiids</taxon>
        <taxon>Lamiales</taxon>
        <taxon>Oleaceae</taxon>
        <taxon>Forsythieae</taxon>
        <taxon>Abeliophyllum</taxon>
    </lineage>
</organism>
<keyword evidence="8" id="KW-0694">RNA-binding</keyword>
<evidence type="ECO:0000256" key="4">
    <source>
        <dbReference type="ARBA" id="ARBA00004123"/>
    </source>
</evidence>
<dbReference type="EC" id="3.1.3.16" evidence="15"/>
<keyword evidence="11 15" id="KW-0539">Nucleus</keyword>
<reference evidence="20" key="1">
    <citation type="submission" date="2024-07" db="EMBL/GenBank/DDBJ databases">
        <title>Two chromosome-level genome assemblies of Korean endemic species Abeliophyllum distichum and Forsythia ovata (Oleaceae).</title>
        <authorList>
            <person name="Jang H."/>
        </authorList>
    </citation>
    <scope>NUCLEOTIDE SEQUENCE [LARGE SCALE GENOMIC DNA]</scope>
</reference>
<feature type="domain" description="FCP1 homology" evidence="18">
    <location>
        <begin position="236"/>
        <end position="407"/>
    </location>
</feature>
<dbReference type="InterPro" id="IPR036412">
    <property type="entry name" value="HAD-like_sf"/>
</dbReference>
<comment type="subcellular location">
    <subcellularLocation>
        <location evidence="4 15">Nucleus</location>
    </subcellularLocation>
</comment>
<feature type="compositionally biased region" description="Acidic residues" evidence="16">
    <location>
        <begin position="127"/>
        <end position="140"/>
    </location>
</feature>
<comment type="subunit">
    <text evidence="14">Interacts with RAP74.</text>
</comment>
<evidence type="ECO:0000256" key="6">
    <source>
        <dbReference type="ARBA" id="ARBA00022723"/>
    </source>
</evidence>
<evidence type="ECO:0000259" key="17">
    <source>
        <dbReference type="PROSITE" id="PS50172"/>
    </source>
</evidence>
<comment type="function">
    <text evidence="15">This promotes the activity of RNA polymerase II.</text>
</comment>
<dbReference type="GO" id="GO:0005634">
    <property type="term" value="C:nucleus"/>
    <property type="evidence" value="ECO:0007669"/>
    <property type="project" value="UniProtKB-SubCell"/>
</dbReference>
<accession>A0ABD1VBX8</accession>
<dbReference type="InterPro" id="IPR036420">
    <property type="entry name" value="BRCT_dom_sf"/>
</dbReference>
<comment type="cofactor">
    <cofactor evidence="1">
        <name>Mn(2+)</name>
        <dbReference type="ChEBI" id="CHEBI:29035"/>
    </cofactor>
</comment>
<dbReference type="SUPFAM" id="SSF52113">
    <property type="entry name" value="BRCT domain"/>
    <property type="match status" value="1"/>
</dbReference>
<evidence type="ECO:0000256" key="9">
    <source>
        <dbReference type="ARBA" id="ARBA00023015"/>
    </source>
</evidence>
<dbReference type="PANTHER" id="PTHR23081">
    <property type="entry name" value="RNA POLYMERASE II CTD PHOSPHATASE"/>
    <property type="match status" value="1"/>
</dbReference>
<evidence type="ECO:0000256" key="8">
    <source>
        <dbReference type="ARBA" id="ARBA00022884"/>
    </source>
</evidence>
<dbReference type="InterPro" id="IPR023214">
    <property type="entry name" value="HAD_sf"/>
</dbReference>
<dbReference type="NCBIfam" id="TIGR02250">
    <property type="entry name" value="FCP1_euk"/>
    <property type="match status" value="1"/>
</dbReference>
<dbReference type="SUPFAM" id="SSF56784">
    <property type="entry name" value="HAD-like"/>
    <property type="match status" value="1"/>
</dbReference>
<dbReference type="GO" id="GO:0046872">
    <property type="term" value="F:metal ion binding"/>
    <property type="evidence" value="ECO:0007669"/>
    <property type="project" value="UniProtKB-KW"/>
</dbReference>
<comment type="cofactor">
    <cofactor evidence="3">
        <name>Mg(2+)</name>
        <dbReference type="ChEBI" id="CHEBI:18420"/>
    </cofactor>
</comment>
<evidence type="ECO:0000256" key="3">
    <source>
        <dbReference type="ARBA" id="ARBA00001946"/>
    </source>
</evidence>
<dbReference type="AlphaFoldDB" id="A0ABD1VBX8"/>
<dbReference type="SMART" id="SM00577">
    <property type="entry name" value="CPDc"/>
    <property type="match status" value="1"/>
</dbReference>
<evidence type="ECO:0000313" key="20">
    <source>
        <dbReference type="Proteomes" id="UP001604336"/>
    </source>
</evidence>
<gene>
    <name evidence="19" type="ORF">Adt_08163</name>
</gene>
<evidence type="ECO:0000259" key="18">
    <source>
        <dbReference type="PROSITE" id="PS50969"/>
    </source>
</evidence>
<dbReference type="EMBL" id="JBFOLK010000002">
    <property type="protein sequence ID" value="KAL2534812.1"/>
    <property type="molecule type" value="Genomic_DNA"/>
</dbReference>
<sequence length="550" mass="62389">MDIVVIDNNNASDVVVLDSSTTEKLVKLLILLSHTKPMVLQLGSSLLIPCFRVEQFAPFLFFPDRPLQSSTGDWASAECPTNGLRSVINQPMSLTADSPVHSSSSDDFAAILDAELDSASDASRDPEEVEEKVEEIDDDGGYNSDNRRIKRRKVEVYEEMVESQSSKSQGEAPQNLGSSPKKNMCTHPGIIGGMCIRCGQTMDDESGVAFGYIHKNLRLGNDEIARLRDKDFKNLLRHKKLYLVLDLDHTLLNSTRFADITIEERYLEGQRDTLPDTLKSSLYRLDLMHMMTKLRPFVNIFLKEASSLFEMYIYTMGERAYALEMAKLLDPGGVYFHSRVIAQGDCTQKHQKGLDIVLGQESAVLILDDTEAVWGKHKENLILMERYHFFASSCRQFGFNCKSLSELRSDESETDGALATVLKILQQIHSLFFDPEHVDNLEHRDVRQVLKSVRKEILKGCKVVFTRVFPTNSQAEHQQIWKMAEQLGATCSTELDSHVTHVVSMDAGTDKSRWAIQEKKFLVHPRWIEASNYLWKKQPEENFPVSQSKE</sequence>
<dbReference type="Pfam" id="PF03031">
    <property type="entry name" value="NIF"/>
    <property type="match status" value="1"/>
</dbReference>
<keyword evidence="10" id="KW-0804">Transcription</keyword>
<dbReference type="GO" id="GO:0008420">
    <property type="term" value="F:RNA polymerase II CTD heptapeptide repeat phosphatase activity"/>
    <property type="evidence" value="ECO:0007669"/>
    <property type="project" value="UniProtKB-UniRule"/>
</dbReference>